<dbReference type="AlphaFoldDB" id="A0A1H8A8F8"/>
<dbReference type="EMBL" id="FOCL01000001">
    <property type="protein sequence ID" value="SEM65817.1"/>
    <property type="molecule type" value="Genomic_DNA"/>
</dbReference>
<reference evidence="2" key="1">
    <citation type="submission" date="2016-10" db="EMBL/GenBank/DDBJ databases">
        <authorList>
            <person name="Varghese N."/>
            <person name="Submissions S."/>
        </authorList>
    </citation>
    <scope>NUCLEOTIDE SEQUENCE [LARGE SCALE GENOMIC DNA]</scope>
    <source>
        <strain evidence="2">Gh-48</strain>
    </source>
</reference>
<accession>A0A1H8A8F8</accession>
<dbReference type="RefSeq" id="WP_091206812.1">
    <property type="nucleotide sequence ID" value="NZ_FOCL01000001.1"/>
</dbReference>
<name>A0A1H8A8F8_9SPHI</name>
<sequence>MATKTFKKYEKSGLGLHDFLKPLDQIDWELYENILCGWVPSHFDDGKTGQAGECHHSEDGVWYYDTVMTVGDKYYYLGLMPSMEPSVYYTYQAEEFRRND</sequence>
<protein>
    <submittedName>
        <fullName evidence="1">Uncharacterized protein</fullName>
    </submittedName>
</protein>
<gene>
    <name evidence="1" type="ORF">SAMN05192574_101364</name>
</gene>
<evidence type="ECO:0000313" key="1">
    <source>
        <dbReference type="EMBL" id="SEM65817.1"/>
    </source>
</evidence>
<keyword evidence="2" id="KW-1185">Reference proteome</keyword>
<dbReference type="Proteomes" id="UP000198942">
    <property type="component" value="Unassembled WGS sequence"/>
</dbReference>
<dbReference type="STRING" id="551995.SAMN05192574_101364"/>
<proteinExistence type="predicted"/>
<organism evidence="1 2">
    <name type="scientific">Mucilaginibacter gossypiicola</name>
    <dbReference type="NCBI Taxonomy" id="551995"/>
    <lineage>
        <taxon>Bacteria</taxon>
        <taxon>Pseudomonadati</taxon>
        <taxon>Bacteroidota</taxon>
        <taxon>Sphingobacteriia</taxon>
        <taxon>Sphingobacteriales</taxon>
        <taxon>Sphingobacteriaceae</taxon>
        <taxon>Mucilaginibacter</taxon>
    </lineage>
</organism>
<evidence type="ECO:0000313" key="2">
    <source>
        <dbReference type="Proteomes" id="UP000198942"/>
    </source>
</evidence>